<accession>A0A2J8WEG6</accession>
<feature type="compositionally biased region" description="Low complexity" evidence="1">
    <location>
        <begin position="20"/>
        <end position="31"/>
    </location>
</feature>
<feature type="chain" id="PRO_5014441211" evidence="2">
    <location>
        <begin position="23"/>
        <end position="160"/>
    </location>
</feature>
<gene>
    <name evidence="3" type="ORF">CR201_G0010827</name>
</gene>
<feature type="region of interest" description="Disordered" evidence="1">
    <location>
        <begin position="65"/>
        <end position="113"/>
    </location>
</feature>
<feature type="signal peptide" evidence="2">
    <location>
        <begin position="1"/>
        <end position="22"/>
    </location>
</feature>
<feature type="non-terminal residue" evidence="3">
    <location>
        <position position="160"/>
    </location>
</feature>
<protein>
    <submittedName>
        <fullName evidence="3">SERPING1 isoform 13</fullName>
    </submittedName>
</protein>
<reference evidence="3" key="1">
    <citation type="submission" date="2017-12" db="EMBL/GenBank/DDBJ databases">
        <title>High-resolution comparative analysis of great ape genomes.</title>
        <authorList>
            <person name="Pollen A."/>
            <person name="Hastie A."/>
            <person name="Hormozdiari F."/>
            <person name="Dougherty M."/>
            <person name="Liu R."/>
            <person name="Chaisson M."/>
            <person name="Hoppe E."/>
            <person name="Hill C."/>
            <person name="Pang A."/>
            <person name="Hillier L."/>
            <person name="Baker C."/>
            <person name="Armstrong J."/>
            <person name="Shendure J."/>
            <person name="Paten B."/>
            <person name="Wilson R."/>
            <person name="Chao H."/>
            <person name="Schneider V."/>
            <person name="Ventura M."/>
            <person name="Kronenberg Z."/>
            <person name="Murali S."/>
            <person name="Gordon D."/>
            <person name="Cantsilieris S."/>
            <person name="Munson K."/>
            <person name="Nelson B."/>
            <person name="Raja A."/>
            <person name="Underwood J."/>
            <person name="Diekhans M."/>
            <person name="Fiddes I."/>
            <person name="Haussler D."/>
            <person name="Eichler E."/>
        </authorList>
    </citation>
    <scope>NUCLEOTIDE SEQUENCE [LARGE SCALE GENOMIC DNA]</scope>
    <source>
        <strain evidence="3">Susie</strain>
    </source>
</reference>
<feature type="compositionally biased region" description="Low complexity" evidence="1">
    <location>
        <begin position="67"/>
        <end position="113"/>
    </location>
</feature>
<evidence type="ECO:0000256" key="2">
    <source>
        <dbReference type="SAM" id="SignalP"/>
    </source>
</evidence>
<comment type="caution">
    <text evidence="3">The sequence shown here is derived from an EMBL/GenBank/DDBJ whole genome shotgun (WGS) entry which is preliminary data.</text>
</comment>
<proteinExistence type="predicted"/>
<feature type="compositionally biased region" description="Basic and acidic residues" evidence="1">
    <location>
        <begin position="32"/>
        <end position="42"/>
    </location>
</feature>
<sequence>MASRLTLLTLLLLLLAGDRASSNPNATSSSSRDPESLQDRGEGKIATTVISKMLFVEPVLEVSSLPTTNSTTNSATKITANTTDEPTTQPTIQPTTQPTIQPTQPTTQLPTDSPTQPITGPFCPGPVILCSDLDSHSTEAMLGDALVDFSLKLYHAFSAM</sequence>
<evidence type="ECO:0000256" key="1">
    <source>
        <dbReference type="SAM" id="MobiDB-lite"/>
    </source>
</evidence>
<keyword evidence="2" id="KW-0732">Signal</keyword>
<dbReference type="EMBL" id="NDHI03003391">
    <property type="protein sequence ID" value="PNJ68158.1"/>
    <property type="molecule type" value="Genomic_DNA"/>
</dbReference>
<dbReference type="AlphaFoldDB" id="A0A2J8WEG6"/>
<name>A0A2J8WEG6_PONAB</name>
<organism evidence="3">
    <name type="scientific">Pongo abelii</name>
    <name type="common">Sumatran orangutan</name>
    <name type="synonym">Pongo pygmaeus abelii</name>
    <dbReference type="NCBI Taxonomy" id="9601"/>
    <lineage>
        <taxon>Eukaryota</taxon>
        <taxon>Metazoa</taxon>
        <taxon>Chordata</taxon>
        <taxon>Craniata</taxon>
        <taxon>Vertebrata</taxon>
        <taxon>Euteleostomi</taxon>
        <taxon>Mammalia</taxon>
        <taxon>Eutheria</taxon>
        <taxon>Euarchontoglires</taxon>
        <taxon>Primates</taxon>
        <taxon>Haplorrhini</taxon>
        <taxon>Catarrhini</taxon>
        <taxon>Hominidae</taxon>
        <taxon>Pongo</taxon>
    </lineage>
</organism>
<evidence type="ECO:0000313" key="3">
    <source>
        <dbReference type="EMBL" id="PNJ68158.1"/>
    </source>
</evidence>
<feature type="region of interest" description="Disordered" evidence="1">
    <location>
        <begin position="20"/>
        <end position="42"/>
    </location>
</feature>